<evidence type="ECO:0000313" key="2">
    <source>
        <dbReference type="Proteomes" id="UP000886469"/>
    </source>
</evidence>
<sequence length="165" mass="17830">MVLYRRKLPKPLAVDTPQIRAAINLVHAVESGQNPDGETLQVLHDAFREIFGGKHPTEIFGQPLGLVSPKGRPKGYGFTPADIVSAYIELRRRQLEPTHPTNALETAKLDAASAFVEFGGAVDAARAIDRDWAAGRGLVAALSDGDLHKIIAPYKCDAAGQIIRK</sequence>
<dbReference type="RefSeq" id="WP_169071830.1">
    <property type="nucleotide sequence ID" value="NZ_JAZKUC010000001.1"/>
</dbReference>
<reference evidence="1" key="1">
    <citation type="submission" date="2019-03" db="EMBL/GenBank/DDBJ databases">
        <title>Metabolic reconstructions from genomes of highly enriched 'Candidatus Accumulibacter' and 'Candidatus Competibacter' bioreactor populations.</title>
        <authorList>
            <person name="Annavajhala M.K."/>
            <person name="Welles L."/>
            <person name="Abbas B."/>
            <person name="Sorokin D."/>
            <person name="Park H."/>
            <person name="Van Loosdrecht M."/>
            <person name="Chandran K."/>
        </authorList>
    </citation>
    <scope>NUCLEOTIDE SEQUENCE</scope>
    <source>
        <strain evidence="1">SBR_L</strain>
    </source>
</reference>
<protein>
    <submittedName>
        <fullName evidence="1">Uncharacterized protein</fullName>
    </submittedName>
</protein>
<dbReference type="EMBL" id="SPMX01000081">
    <property type="protein sequence ID" value="NMQ07556.1"/>
    <property type="molecule type" value="Genomic_DNA"/>
</dbReference>
<accession>A0ABX1TGG3</accession>
<comment type="caution">
    <text evidence="1">The sequence shown here is derived from an EMBL/GenBank/DDBJ whole genome shotgun (WGS) entry which is preliminary data.</text>
</comment>
<evidence type="ECO:0000313" key="1">
    <source>
        <dbReference type="EMBL" id="NMQ07556.1"/>
    </source>
</evidence>
<gene>
    <name evidence="1" type="ORF">E4Q08_21095</name>
</gene>
<proteinExistence type="predicted"/>
<keyword evidence="2" id="KW-1185">Reference proteome</keyword>
<dbReference type="Proteomes" id="UP000886469">
    <property type="component" value="Unassembled WGS sequence"/>
</dbReference>
<organism evidence="1 2">
    <name type="scientific">Candidatus Accumulibacter contiguus</name>
    <dbReference type="NCBI Taxonomy" id="2954381"/>
    <lineage>
        <taxon>Bacteria</taxon>
        <taxon>Pseudomonadati</taxon>
        <taxon>Pseudomonadota</taxon>
        <taxon>Betaproteobacteria</taxon>
        <taxon>Candidatus Accumulibacter</taxon>
    </lineage>
</organism>
<name>A0ABX1TGG3_9PROT</name>